<reference evidence="2" key="1">
    <citation type="submission" date="2020-05" db="EMBL/GenBank/DDBJ databases">
        <title>WGS assembly of Panicum virgatum.</title>
        <authorList>
            <person name="Lovell J.T."/>
            <person name="Jenkins J."/>
            <person name="Shu S."/>
            <person name="Juenger T.E."/>
            <person name="Schmutz J."/>
        </authorList>
    </citation>
    <scope>NUCLEOTIDE SEQUENCE</scope>
    <source>
        <strain evidence="2">AP13</strain>
    </source>
</reference>
<proteinExistence type="predicted"/>
<feature type="compositionally biased region" description="Low complexity" evidence="1">
    <location>
        <begin position="34"/>
        <end position="56"/>
    </location>
</feature>
<dbReference type="AlphaFoldDB" id="A0A8T0R6P9"/>
<dbReference type="EMBL" id="CM029047">
    <property type="protein sequence ID" value="KAG2581402.1"/>
    <property type="molecule type" value="Genomic_DNA"/>
</dbReference>
<organism evidence="2 3">
    <name type="scientific">Panicum virgatum</name>
    <name type="common">Blackwell switchgrass</name>
    <dbReference type="NCBI Taxonomy" id="38727"/>
    <lineage>
        <taxon>Eukaryota</taxon>
        <taxon>Viridiplantae</taxon>
        <taxon>Streptophyta</taxon>
        <taxon>Embryophyta</taxon>
        <taxon>Tracheophyta</taxon>
        <taxon>Spermatophyta</taxon>
        <taxon>Magnoliopsida</taxon>
        <taxon>Liliopsida</taxon>
        <taxon>Poales</taxon>
        <taxon>Poaceae</taxon>
        <taxon>PACMAD clade</taxon>
        <taxon>Panicoideae</taxon>
        <taxon>Panicodae</taxon>
        <taxon>Paniceae</taxon>
        <taxon>Panicinae</taxon>
        <taxon>Panicum</taxon>
        <taxon>Panicum sect. Hiantes</taxon>
    </lineage>
</organism>
<protein>
    <submittedName>
        <fullName evidence="2">Uncharacterized protein</fullName>
    </submittedName>
</protein>
<feature type="compositionally biased region" description="Basic residues" evidence="1">
    <location>
        <begin position="76"/>
        <end position="90"/>
    </location>
</feature>
<evidence type="ECO:0000313" key="3">
    <source>
        <dbReference type="Proteomes" id="UP000823388"/>
    </source>
</evidence>
<gene>
    <name evidence="2" type="ORF">PVAP13_6KG025935</name>
</gene>
<feature type="region of interest" description="Disordered" evidence="1">
    <location>
        <begin position="34"/>
        <end position="96"/>
    </location>
</feature>
<evidence type="ECO:0000313" key="2">
    <source>
        <dbReference type="EMBL" id="KAG2581402.1"/>
    </source>
</evidence>
<dbReference type="Proteomes" id="UP000823388">
    <property type="component" value="Chromosome 6K"/>
</dbReference>
<evidence type="ECO:0000256" key="1">
    <source>
        <dbReference type="SAM" id="MobiDB-lite"/>
    </source>
</evidence>
<name>A0A8T0R6P9_PANVG</name>
<keyword evidence="3" id="KW-1185">Reference proteome</keyword>
<sequence length="96" mass="10312">MTSCILMIVYRYDSLLCSFSKCIPSLCSQGLESATATKGKSAKSESAGSERSSSGSNQHNPIPVCSEQTIVPLNAKAKKKRKQPAKKQGKKSYALI</sequence>
<accession>A0A8T0R6P9</accession>
<comment type="caution">
    <text evidence="2">The sequence shown here is derived from an EMBL/GenBank/DDBJ whole genome shotgun (WGS) entry which is preliminary data.</text>
</comment>